<reference evidence="3 4" key="1">
    <citation type="submission" date="2019-07" db="EMBL/GenBank/DDBJ databases">
        <title>Paenibacillus thiaminolyticus NRRL B-4156.</title>
        <authorList>
            <person name="Hehnly C."/>
            <person name="Zhang L."/>
        </authorList>
    </citation>
    <scope>NUCLEOTIDE SEQUENCE [LARGE SCALE GENOMIC DNA]</scope>
    <source>
        <strain evidence="3 4">NRRL B-4156</strain>
    </source>
</reference>
<organism evidence="3 4">
    <name type="scientific">Paenibacillus thiaminolyticus</name>
    <name type="common">Bacillus thiaminolyticus</name>
    <dbReference type="NCBI Taxonomy" id="49283"/>
    <lineage>
        <taxon>Bacteria</taxon>
        <taxon>Bacillati</taxon>
        <taxon>Bacillota</taxon>
        <taxon>Bacilli</taxon>
        <taxon>Bacillales</taxon>
        <taxon>Paenibacillaceae</taxon>
        <taxon>Paenibacillus</taxon>
    </lineage>
</organism>
<evidence type="ECO:0000313" key="4">
    <source>
        <dbReference type="Proteomes" id="UP000315377"/>
    </source>
</evidence>
<dbReference type="InterPro" id="IPR036754">
    <property type="entry name" value="YbaK/aa-tRNA-synt-asso_dom_sf"/>
</dbReference>
<dbReference type="Proteomes" id="UP001209276">
    <property type="component" value="Unassembled WGS sequence"/>
</dbReference>
<feature type="domain" description="YbaK/aminoacyl-tRNA synthetase-associated" evidence="1">
    <location>
        <begin position="27"/>
        <end position="143"/>
    </location>
</feature>
<dbReference type="PANTHER" id="PTHR30411:SF1">
    <property type="entry name" value="CYTOPLASMIC PROTEIN"/>
    <property type="match status" value="1"/>
</dbReference>
<dbReference type="AlphaFoldDB" id="A0AAP9DRD1"/>
<evidence type="ECO:0000313" key="3">
    <source>
        <dbReference type="EMBL" id="QDM42642.1"/>
    </source>
</evidence>
<accession>A0AAP9DRD1</accession>
<protein>
    <recommendedName>
        <fullName evidence="1">YbaK/aminoacyl-tRNA synthetase-associated domain-containing protein</fullName>
    </recommendedName>
</protein>
<dbReference type="GO" id="GO:0002161">
    <property type="term" value="F:aminoacyl-tRNA deacylase activity"/>
    <property type="evidence" value="ECO:0007669"/>
    <property type="project" value="InterPro"/>
</dbReference>
<sequence>MNAYEMKIKEYMSLHHIQAEHLVLEQSCHSVQEAAIAVQGSAEQFVKNICMIDEQNRFIVAIVKGEDRASTTRVGKALEIVKPRLANETEVLERTGYPAGGVPSFGFDALFLIDPKVTEQDVVYTGGGSPHSLIKLAVTELLRASGGEVVRVRK</sequence>
<evidence type="ECO:0000313" key="2">
    <source>
        <dbReference type="EMBL" id="MCY9610635.1"/>
    </source>
</evidence>
<name>A0AAP9DRD1_PANTH</name>
<dbReference type="Pfam" id="PF04073">
    <property type="entry name" value="tRNA_edit"/>
    <property type="match status" value="1"/>
</dbReference>
<reference evidence="2 5" key="2">
    <citation type="submission" date="2022-05" db="EMBL/GenBank/DDBJ databases">
        <title>Genome Sequencing of Bee-Associated Microbes.</title>
        <authorList>
            <person name="Dunlap C."/>
        </authorList>
    </citation>
    <scope>NUCLEOTIDE SEQUENCE [LARGE SCALE GENOMIC DNA]</scope>
    <source>
        <strain evidence="2 5">NRRL B-14613</strain>
    </source>
</reference>
<dbReference type="EMBL" id="CP041405">
    <property type="protein sequence ID" value="QDM42642.1"/>
    <property type="molecule type" value="Genomic_DNA"/>
</dbReference>
<dbReference type="InterPro" id="IPR007214">
    <property type="entry name" value="YbaK/aa-tRNA-synth-assoc-dom"/>
</dbReference>
<dbReference type="SUPFAM" id="SSF55826">
    <property type="entry name" value="YbaK/ProRS associated domain"/>
    <property type="match status" value="1"/>
</dbReference>
<gene>
    <name evidence="3" type="ORF">FLT43_03325</name>
    <name evidence="2" type="ORF">M5W83_26145</name>
</gene>
<dbReference type="RefSeq" id="WP_087440923.1">
    <property type="nucleotide sequence ID" value="NZ_CABMNB010000012.1"/>
</dbReference>
<dbReference type="GeneID" id="76995011"/>
<dbReference type="Gene3D" id="3.90.960.10">
    <property type="entry name" value="YbaK/aminoacyl-tRNA synthetase-associated domain"/>
    <property type="match status" value="1"/>
</dbReference>
<dbReference type="EMBL" id="JAMDMM010000062">
    <property type="protein sequence ID" value="MCY9610635.1"/>
    <property type="molecule type" value="Genomic_DNA"/>
</dbReference>
<keyword evidence="5" id="KW-1185">Reference proteome</keyword>
<proteinExistence type="predicted"/>
<evidence type="ECO:0000259" key="1">
    <source>
        <dbReference type="Pfam" id="PF04073"/>
    </source>
</evidence>
<dbReference type="Proteomes" id="UP000315377">
    <property type="component" value="Chromosome"/>
</dbReference>
<evidence type="ECO:0000313" key="5">
    <source>
        <dbReference type="Proteomes" id="UP001209276"/>
    </source>
</evidence>
<dbReference type="PANTHER" id="PTHR30411">
    <property type="entry name" value="CYTOPLASMIC PROTEIN"/>
    <property type="match status" value="1"/>
</dbReference>